<feature type="compositionally biased region" description="Basic residues" evidence="1">
    <location>
        <begin position="1"/>
        <end position="21"/>
    </location>
</feature>
<feature type="non-terminal residue" evidence="2">
    <location>
        <position position="260"/>
    </location>
</feature>
<feature type="compositionally biased region" description="Basic residues" evidence="1">
    <location>
        <begin position="40"/>
        <end position="52"/>
    </location>
</feature>
<dbReference type="AlphaFoldDB" id="A0A6J4QXF3"/>
<feature type="compositionally biased region" description="Basic and acidic residues" evidence="1">
    <location>
        <begin position="246"/>
        <end position="260"/>
    </location>
</feature>
<accession>A0A6J4QXF3</accession>
<dbReference type="EMBL" id="CADCVH010000055">
    <property type="protein sequence ID" value="CAA9457862.1"/>
    <property type="molecule type" value="Genomic_DNA"/>
</dbReference>
<reference evidence="2" key="1">
    <citation type="submission" date="2020-02" db="EMBL/GenBank/DDBJ databases">
        <authorList>
            <person name="Meier V. D."/>
        </authorList>
    </citation>
    <scope>NUCLEOTIDE SEQUENCE</scope>
    <source>
        <strain evidence="2">AVDCRST_MAG02</strain>
    </source>
</reference>
<feature type="compositionally biased region" description="Gly residues" evidence="1">
    <location>
        <begin position="110"/>
        <end position="130"/>
    </location>
</feature>
<gene>
    <name evidence="2" type="ORF">AVDCRST_MAG02-1749</name>
</gene>
<feature type="non-terminal residue" evidence="2">
    <location>
        <position position="1"/>
    </location>
</feature>
<feature type="region of interest" description="Disordered" evidence="1">
    <location>
        <begin position="1"/>
        <end position="260"/>
    </location>
</feature>
<protein>
    <submittedName>
        <fullName evidence="2">Uncharacterized protein</fullName>
    </submittedName>
</protein>
<sequence>GHRRLRHPDRLRGSARRRRRPGGGAAPRARGAPPGAQRGGRLHLRGRGRYLRRAAGAYGDSRVGGARGGKGHRARGGKRAGGCLLARPPPARARRPPHPGAGPLLRYRGGRGGVGNDGPRGGLQPGGVGADGRDAPGRAGHGGRHPVRPGALRAGARARRRAGRREEGAHGGGRGGNPGRAVGRAGARGGDNGGVHLPVRAGEHLVAQADGGGGGGADSPGALHRGQPGVPVLWRNPGRPRGLRAGAEEVRDESSRRPQI</sequence>
<feature type="compositionally biased region" description="Basic residues" evidence="1">
    <location>
        <begin position="69"/>
        <end position="78"/>
    </location>
</feature>
<proteinExistence type="predicted"/>
<evidence type="ECO:0000313" key="2">
    <source>
        <dbReference type="EMBL" id="CAA9457862.1"/>
    </source>
</evidence>
<evidence type="ECO:0000256" key="1">
    <source>
        <dbReference type="SAM" id="MobiDB-lite"/>
    </source>
</evidence>
<organism evidence="2">
    <name type="scientific">uncultured Rubrobacteraceae bacterium</name>
    <dbReference type="NCBI Taxonomy" id="349277"/>
    <lineage>
        <taxon>Bacteria</taxon>
        <taxon>Bacillati</taxon>
        <taxon>Actinomycetota</taxon>
        <taxon>Rubrobacteria</taxon>
        <taxon>Rubrobacterales</taxon>
        <taxon>Rubrobacteraceae</taxon>
        <taxon>environmental samples</taxon>
    </lineage>
</organism>
<name>A0A6J4QXF3_9ACTN</name>
<feature type="compositionally biased region" description="Low complexity" evidence="1">
    <location>
        <begin position="26"/>
        <end position="36"/>
    </location>
</feature>